<evidence type="ECO:0000256" key="11">
    <source>
        <dbReference type="ARBA" id="ARBA00047906"/>
    </source>
</evidence>
<dbReference type="InterPro" id="IPR000872">
    <property type="entry name" value="Tafazzin"/>
</dbReference>
<dbReference type="SUPFAM" id="SSF69593">
    <property type="entry name" value="Glycerol-3-phosphate (1)-acyltransferase"/>
    <property type="match status" value="1"/>
</dbReference>
<keyword evidence="3" id="KW-0808">Transferase</keyword>
<feature type="domain" description="Phospholipid/glycerol acyltransferase" evidence="13">
    <location>
        <begin position="49"/>
        <end position="163"/>
    </location>
</feature>
<keyword evidence="15" id="KW-1185">Reference proteome</keyword>
<evidence type="ECO:0000256" key="8">
    <source>
        <dbReference type="ARBA" id="ARBA00023136"/>
    </source>
</evidence>
<accession>A0A9N9P136</accession>
<keyword evidence="8" id="KW-0472">Membrane</keyword>
<keyword evidence="9" id="KW-0012">Acyltransferase</keyword>
<dbReference type="PANTHER" id="PTHR12497:SF0">
    <property type="entry name" value="TAFAZZIN"/>
    <property type="match status" value="1"/>
</dbReference>
<evidence type="ECO:0000256" key="9">
    <source>
        <dbReference type="ARBA" id="ARBA00023315"/>
    </source>
</evidence>
<evidence type="ECO:0000256" key="5">
    <source>
        <dbReference type="ARBA" id="ARBA00022792"/>
    </source>
</evidence>
<evidence type="ECO:0000256" key="12">
    <source>
        <dbReference type="RuleBase" id="RU365062"/>
    </source>
</evidence>
<evidence type="ECO:0000259" key="13">
    <source>
        <dbReference type="SMART" id="SM00563"/>
    </source>
</evidence>
<dbReference type="GO" id="GO:0007007">
    <property type="term" value="P:inner mitochondrial membrane organization"/>
    <property type="evidence" value="ECO:0007669"/>
    <property type="project" value="TreeGrafter"/>
</dbReference>
<comment type="catalytic activity">
    <reaction evidence="11">
        <text>1'-[1,2-diacyl-sn-glycero-3-phospho],3'-[1-acyl-sn-glycero-3-phospho]-glycerol + a 1,2-diacyl-sn-glycero-3-phosphocholine = a cardiolipin + a 1-acyl-sn-glycero-3-phosphocholine</text>
        <dbReference type="Rhea" id="RHEA:33731"/>
        <dbReference type="ChEBI" id="CHEBI:57643"/>
        <dbReference type="ChEBI" id="CHEBI:58168"/>
        <dbReference type="ChEBI" id="CHEBI:62237"/>
        <dbReference type="ChEBI" id="CHEBI:64743"/>
    </reaction>
    <physiologicalReaction direction="left-to-right" evidence="11">
        <dbReference type="Rhea" id="RHEA:33732"/>
    </physiologicalReaction>
    <physiologicalReaction direction="right-to-left" evidence="11">
        <dbReference type="Rhea" id="RHEA:33733"/>
    </physiologicalReaction>
</comment>
<evidence type="ECO:0000256" key="6">
    <source>
        <dbReference type="ARBA" id="ARBA00023098"/>
    </source>
</evidence>
<comment type="subcellular location">
    <subcellularLocation>
        <location evidence="1">Mitochondrion inner membrane</location>
        <topology evidence="1">Peripheral membrane protein</topology>
        <orientation evidence="1">Intermembrane side</orientation>
    </subcellularLocation>
    <subcellularLocation>
        <location evidence="10">Mitochondrion outer membrane</location>
        <topology evidence="10">Peripheral membrane protein</topology>
        <orientation evidence="10">Intermembrane side</orientation>
    </subcellularLocation>
</comment>
<dbReference type="GO" id="GO:0047184">
    <property type="term" value="F:1-acylglycerophosphocholine O-acyltransferase activity"/>
    <property type="evidence" value="ECO:0007669"/>
    <property type="project" value="TreeGrafter"/>
</dbReference>
<comment type="similarity">
    <text evidence="2 12">Belongs to the taffazin family.</text>
</comment>
<evidence type="ECO:0000256" key="3">
    <source>
        <dbReference type="ARBA" id="ARBA00022679"/>
    </source>
</evidence>
<dbReference type="PRINTS" id="PR00979">
    <property type="entry name" value="TAFAZZIN"/>
</dbReference>
<keyword evidence="5" id="KW-0999">Mitochondrion inner membrane</keyword>
<evidence type="ECO:0000313" key="14">
    <source>
        <dbReference type="EMBL" id="CAG8779977.1"/>
    </source>
</evidence>
<keyword evidence="7" id="KW-0496">Mitochondrion</keyword>
<dbReference type="OrthoDB" id="193467at2759"/>
<dbReference type="AlphaFoldDB" id="A0A9N9P136"/>
<dbReference type="PANTHER" id="PTHR12497">
    <property type="entry name" value="TAZ PROTEIN TAFAZZIN"/>
    <property type="match status" value="1"/>
</dbReference>
<dbReference type="GO" id="GO:0005741">
    <property type="term" value="C:mitochondrial outer membrane"/>
    <property type="evidence" value="ECO:0007669"/>
    <property type="project" value="UniProtKB-SubCell"/>
</dbReference>
<evidence type="ECO:0000256" key="1">
    <source>
        <dbReference type="ARBA" id="ARBA00004137"/>
    </source>
</evidence>
<dbReference type="CDD" id="cd07989">
    <property type="entry name" value="LPLAT_AGPAT-like"/>
    <property type="match status" value="1"/>
</dbReference>
<evidence type="ECO:0000256" key="4">
    <source>
        <dbReference type="ARBA" id="ARBA00022787"/>
    </source>
</evidence>
<proteinExistence type="inferred from homology"/>
<evidence type="ECO:0000313" key="15">
    <source>
        <dbReference type="Proteomes" id="UP000789759"/>
    </source>
</evidence>
<sequence length="242" mass="27968">MPPRAEDERFENFKTKEQYPTFKSVDVPLPYCVDHGKMILKPATNPLWNFVSWCTITSSALDKADSDRVRWTLGAQEICFTTPTLSRFFSLGQVVPTVRGAGIYQPAMNFALDRLNEGKWVHIFPEARVNRTTDLIRFKWGIGRLMMESINPPIVVPIWHRGLETIMPKERDHTWMPLFGKNVIIAYGDPIDFKDILTNYHAGKTDEITTRIIITDIIFRAMAELKKKSELLEAKKFKENYS</sequence>
<dbReference type="Proteomes" id="UP000789759">
    <property type="component" value="Unassembled WGS sequence"/>
</dbReference>
<dbReference type="GO" id="GO:0005743">
    <property type="term" value="C:mitochondrial inner membrane"/>
    <property type="evidence" value="ECO:0007669"/>
    <property type="project" value="UniProtKB-SubCell"/>
</dbReference>
<comment type="caution">
    <text evidence="14">The sequence shown here is derived from an EMBL/GenBank/DDBJ whole genome shotgun (WGS) entry which is preliminary data.</text>
</comment>
<protein>
    <recommendedName>
        <fullName evidence="12">Tafazzin family protein</fullName>
    </recommendedName>
</protein>
<dbReference type="Pfam" id="PF01553">
    <property type="entry name" value="Acyltransferase"/>
    <property type="match status" value="1"/>
</dbReference>
<name>A0A9N9P136_9GLOM</name>
<dbReference type="SMART" id="SM00563">
    <property type="entry name" value="PlsC"/>
    <property type="match status" value="1"/>
</dbReference>
<dbReference type="InterPro" id="IPR002123">
    <property type="entry name" value="Plipid/glycerol_acylTrfase"/>
</dbReference>
<gene>
    <name evidence="14" type="ORF">CPELLU_LOCUS16326</name>
</gene>
<dbReference type="EMBL" id="CAJVQA010023826">
    <property type="protein sequence ID" value="CAG8779977.1"/>
    <property type="molecule type" value="Genomic_DNA"/>
</dbReference>
<keyword evidence="4" id="KW-1000">Mitochondrion outer membrane</keyword>
<evidence type="ECO:0000256" key="7">
    <source>
        <dbReference type="ARBA" id="ARBA00023128"/>
    </source>
</evidence>
<reference evidence="14" key="1">
    <citation type="submission" date="2021-06" db="EMBL/GenBank/DDBJ databases">
        <authorList>
            <person name="Kallberg Y."/>
            <person name="Tangrot J."/>
            <person name="Rosling A."/>
        </authorList>
    </citation>
    <scope>NUCLEOTIDE SEQUENCE</scope>
    <source>
        <strain evidence="14">FL966</strain>
    </source>
</reference>
<organism evidence="14 15">
    <name type="scientific">Cetraspora pellucida</name>
    <dbReference type="NCBI Taxonomy" id="1433469"/>
    <lineage>
        <taxon>Eukaryota</taxon>
        <taxon>Fungi</taxon>
        <taxon>Fungi incertae sedis</taxon>
        <taxon>Mucoromycota</taxon>
        <taxon>Glomeromycotina</taxon>
        <taxon>Glomeromycetes</taxon>
        <taxon>Diversisporales</taxon>
        <taxon>Gigasporaceae</taxon>
        <taxon>Cetraspora</taxon>
    </lineage>
</organism>
<evidence type="ECO:0000256" key="10">
    <source>
        <dbReference type="ARBA" id="ARBA00024323"/>
    </source>
</evidence>
<evidence type="ECO:0000256" key="2">
    <source>
        <dbReference type="ARBA" id="ARBA00010524"/>
    </source>
</evidence>
<dbReference type="GO" id="GO:0035965">
    <property type="term" value="P:cardiolipin acyl-chain remodeling"/>
    <property type="evidence" value="ECO:0007669"/>
    <property type="project" value="TreeGrafter"/>
</dbReference>
<keyword evidence="6" id="KW-0443">Lipid metabolism</keyword>